<evidence type="ECO:0000256" key="1">
    <source>
        <dbReference type="SAM" id="MobiDB-lite"/>
    </source>
</evidence>
<dbReference type="AlphaFoldDB" id="A0AAN6RSS9"/>
<sequence length="183" mass="19009">METDLGRGGKVVLRNDSDKLRGGTMSLRSMRTLLFQFLASGEMVALKPASGRRCLTVNLALWWLAHLATDDPNGIDYSYPSLGSWGSVGKGKGHNPSTSGKRQGKPPSGSAAYPPTANPSGPSGVSQQPSAADAGWETSEIVVNTGKPSSSSYYYDYEGEAGPSTNTGTGTGTGMGTGDRNSD</sequence>
<dbReference type="EMBL" id="MU855564">
    <property type="protein sequence ID" value="KAK3901655.1"/>
    <property type="molecule type" value="Genomic_DNA"/>
</dbReference>
<evidence type="ECO:0000313" key="2">
    <source>
        <dbReference type="EMBL" id="KAK3901655.1"/>
    </source>
</evidence>
<evidence type="ECO:0000313" key="3">
    <source>
        <dbReference type="Proteomes" id="UP001303889"/>
    </source>
</evidence>
<organism evidence="2 3">
    <name type="scientific">Staphylotrichum tortipilum</name>
    <dbReference type="NCBI Taxonomy" id="2831512"/>
    <lineage>
        <taxon>Eukaryota</taxon>
        <taxon>Fungi</taxon>
        <taxon>Dikarya</taxon>
        <taxon>Ascomycota</taxon>
        <taxon>Pezizomycotina</taxon>
        <taxon>Sordariomycetes</taxon>
        <taxon>Sordariomycetidae</taxon>
        <taxon>Sordariales</taxon>
        <taxon>Chaetomiaceae</taxon>
        <taxon>Staphylotrichum</taxon>
    </lineage>
</organism>
<dbReference type="Proteomes" id="UP001303889">
    <property type="component" value="Unassembled WGS sequence"/>
</dbReference>
<gene>
    <name evidence="2" type="ORF">C8A05DRAFT_34657</name>
</gene>
<keyword evidence="3" id="KW-1185">Reference proteome</keyword>
<accession>A0AAN6RSS9</accession>
<reference evidence="2" key="1">
    <citation type="journal article" date="2023" name="Mol. Phylogenet. Evol.">
        <title>Genome-scale phylogeny and comparative genomics of the fungal order Sordariales.</title>
        <authorList>
            <person name="Hensen N."/>
            <person name="Bonometti L."/>
            <person name="Westerberg I."/>
            <person name="Brannstrom I.O."/>
            <person name="Guillou S."/>
            <person name="Cros-Aarteil S."/>
            <person name="Calhoun S."/>
            <person name="Haridas S."/>
            <person name="Kuo A."/>
            <person name="Mondo S."/>
            <person name="Pangilinan J."/>
            <person name="Riley R."/>
            <person name="LaButti K."/>
            <person name="Andreopoulos B."/>
            <person name="Lipzen A."/>
            <person name="Chen C."/>
            <person name="Yan M."/>
            <person name="Daum C."/>
            <person name="Ng V."/>
            <person name="Clum A."/>
            <person name="Steindorff A."/>
            <person name="Ohm R.A."/>
            <person name="Martin F."/>
            <person name="Silar P."/>
            <person name="Natvig D.O."/>
            <person name="Lalanne C."/>
            <person name="Gautier V."/>
            <person name="Ament-Velasquez S.L."/>
            <person name="Kruys A."/>
            <person name="Hutchinson M.I."/>
            <person name="Powell A.J."/>
            <person name="Barry K."/>
            <person name="Miller A.N."/>
            <person name="Grigoriev I.V."/>
            <person name="Debuchy R."/>
            <person name="Gladieux P."/>
            <person name="Hiltunen Thoren M."/>
            <person name="Johannesson H."/>
        </authorList>
    </citation>
    <scope>NUCLEOTIDE SEQUENCE</scope>
    <source>
        <strain evidence="2">CBS 103.79</strain>
    </source>
</reference>
<feature type="compositionally biased region" description="Low complexity" evidence="1">
    <location>
        <begin position="119"/>
        <end position="130"/>
    </location>
</feature>
<proteinExistence type="predicted"/>
<comment type="caution">
    <text evidence="2">The sequence shown here is derived from an EMBL/GenBank/DDBJ whole genome shotgun (WGS) entry which is preliminary data.</text>
</comment>
<protein>
    <submittedName>
        <fullName evidence="2">Uncharacterized protein</fullName>
    </submittedName>
</protein>
<reference evidence="2" key="2">
    <citation type="submission" date="2023-05" db="EMBL/GenBank/DDBJ databases">
        <authorList>
            <consortium name="Lawrence Berkeley National Laboratory"/>
            <person name="Steindorff A."/>
            <person name="Hensen N."/>
            <person name="Bonometti L."/>
            <person name="Westerberg I."/>
            <person name="Brannstrom I.O."/>
            <person name="Guillou S."/>
            <person name="Cros-Aarteil S."/>
            <person name="Calhoun S."/>
            <person name="Haridas S."/>
            <person name="Kuo A."/>
            <person name="Mondo S."/>
            <person name="Pangilinan J."/>
            <person name="Riley R."/>
            <person name="Labutti K."/>
            <person name="Andreopoulos B."/>
            <person name="Lipzen A."/>
            <person name="Chen C."/>
            <person name="Yanf M."/>
            <person name="Daum C."/>
            <person name="Ng V."/>
            <person name="Clum A."/>
            <person name="Ohm R."/>
            <person name="Martin F."/>
            <person name="Silar P."/>
            <person name="Natvig D."/>
            <person name="Lalanne C."/>
            <person name="Gautier V."/>
            <person name="Ament-Velasquez S.L."/>
            <person name="Kruys A."/>
            <person name="Hutchinson M.I."/>
            <person name="Powell A.J."/>
            <person name="Barry K."/>
            <person name="Miller A.N."/>
            <person name="Grigoriev I.V."/>
            <person name="Debuchy R."/>
            <person name="Gladieux P."/>
            <person name="Thoren M.H."/>
            <person name="Johannesson H."/>
        </authorList>
    </citation>
    <scope>NUCLEOTIDE SEQUENCE</scope>
    <source>
        <strain evidence="2">CBS 103.79</strain>
    </source>
</reference>
<name>A0AAN6RSS9_9PEZI</name>
<feature type="region of interest" description="Disordered" evidence="1">
    <location>
        <begin position="86"/>
        <end position="183"/>
    </location>
</feature>